<feature type="transmembrane region" description="Helical" evidence="1">
    <location>
        <begin position="20"/>
        <end position="42"/>
    </location>
</feature>
<feature type="transmembrane region" description="Helical" evidence="1">
    <location>
        <begin position="77"/>
        <end position="95"/>
    </location>
</feature>
<dbReference type="RefSeq" id="XP_018297473.1">
    <property type="nucleotide sequence ID" value="XM_018438101.1"/>
</dbReference>
<sequence length="267" mass="30736">MYSFVHLLIQNEEKRRAKQYRWSLAIGLLAIICIGSSFVLYASSYLNRPLSYDTIRGAPITRDDISLLPSFGFRVEWLPVGAVFVYLSGLHWLSLGKHIHWYFLPLALLAFFQLLRSSWVLMDREEYVKDQLSDTWERAFSQESNSSSVLYLLQKQWKCQGYRTPEDRPAPGTEFTQPCFSYLVASFGADIYSWGMKLWSINVVQVTGLLICYSFYFKLERTGTPVRDLEAPEVQEKSIKYEVQGVPHGYSVIPPESSTPHPNLPPL</sequence>
<gene>
    <name evidence="2" type="ORF">PHYBLDRAFT_179101</name>
</gene>
<dbReference type="AlphaFoldDB" id="A0A162V1V3"/>
<keyword evidence="1" id="KW-0472">Membrane</keyword>
<feature type="transmembrane region" description="Helical" evidence="1">
    <location>
        <begin position="198"/>
        <end position="217"/>
    </location>
</feature>
<dbReference type="GeneID" id="28999007"/>
<reference evidence="3" key="1">
    <citation type="submission" date="2015-06" db="EMBL/GenBank/DDBJ databases">
        <title>Expansion of signal transduction pathways in fungi by whole-genome duplication.</title>
        <authorList>
            <consortium name="DOE Joint Genome Institute"/>
            <person name="Corrochano L.M."/>
            <person name="Kuo A."/>
            <person name="Marcet-Houben M."/>
            <person name="Polaino S."/>
            <person name="Salamov A."/>
            <person name="Villalobos J.M."/>
            <person name="Alvarez M.I."/>
            <person name="Avalos J."/>
            <person name="Benito E.P."/>
            <person name="Benoit I."/>
            <person name="Burger G."/>
            <person name="Camino L.P."/>
            <person name="Canovas D."/>
            <person name="Cerda-Olmedo E."/>
            <person name="Cheng J.-F."/>
            <person name="Dominguez A."/>
            <person name="Elias M."/>
            <person name="Eslava A.P."/>
            <person name="Glaser F."/>
            <person name="Grimwood J."/>
            <person name="Gutierrez G."/>
            <person name="Heitman J."/>
            <person name="Henrissat B."/>
            <person name="Iturriaga E.A."/>
            <person name="Lang B.F."/>
            <person name="Lavin J.L."/>
            <person name="Lee S."/>
            <person name="Li W."/>
            <person name="Lindquist E."/>
            <person name="Lopez-Garcia S."/>
            <person name="Luque E.M."/>
            <person name="Marcos A.T."/>
            <person name="Martin J."/>
            <person name="McCluskey K."/>
            <person name="Medina H.R."/>
            <person name="Miralles-Duran A."/>
            <person name="Miyazaki A."/>
            <person name="Munoz-Torres E."/>
            <person name="Oguiza J.A."/>
            <person name="Ohm R."/>
            <person name="Olmedo M."/>
            <person name="Orejas M."/>
            <person name="Ortiz-Castellanos L."/>
            <person name="Pisabarro A.G."/>
            <person name="Rodriguez-Romero J."/>
            <person name="Ruiz-Herrera J."/>
            <person name="Ruiz-Vazquez R."/>
            <person name="Sanz C."/>
            <person name="Schackwitz W."/>
            <person name="Schmutz J."/>
            <person name="Shahriari M."/>
            <person name="Shelest E."/>
            <person name="Silva-Franco F."/>
            <person name="Soanes D."/>
            <person name="Syed K."/>
            <person name="Tagua V.G."/>
            <person name="Talbot N.J."/>
            <person name="Thon M."/>
            <person name="De vries R.P."/>
            <person name="Wiebenga A."/>
            <person name="Yadav J.S."/>
            <person name="Braun E.L."/>
            <person name="Baker S."/>
            <person name="Garre V."/>
            <person name="Horwitz B."/>
            <person name="Torres-Martinez S."/>
            <person name="Idnurm A."/>
            <person name="Herrera-Estrella A."/>
            <person name="Gabaldon T."/>
            <person name="Grigoriev I.V."/>
        </authorList>
    </citation>
    <scope>NUCLEOTIDE SEQUENCE [LARGE SCALE GENOMIC DNA]</scope>
    <source>
        <strain evidence="3">NRRL 1555(-)</strain>
    </source>
</reference>
<dbReference type="OrthoDB" id="2220953at2759"/>
<proteinExistence type="predicted"/>
<name>A0A162V1V3_PHYB8</name>
<keyword evidence="1" id="KW-1133">Transmembrane helix</keyword>
<dbReference type="Proteomes" id="UP000077315">
    <property type="component" value="Unassembled WGS sequence"/>
</dbReference>
<feature type="transmembrane region" description="Helical" evidence="1">
    <location>
        <begin position="102"/>
        <end position="122"/>
    </location>
</feature>
<organism evidence="2 3">
    <name type="scientific">Phycomyces blakesleeanus (strain ATCC 8743b / DSM 1359 / FGSC 10004 / NBRC 33097 / NRRL 1555)</name>
    <dbReference type="NCBI Taxonomy" id="763407"/>
    <lineage>
        <taxon>Eukaryota</taxon>
        <taxon>Fungi</taxon>
        <taxon>Fungi incertae sedis</taxon>
        <taxon>Mucoromycota</taxon>
        <taxon>Mucoromycotina</taxon>
        <taxon>Mucoromycetes</taxon>
        <taxon>Mucorales</taxon>
        <taxon>Phycomycetaceae</taxon>
        <taxon>Phycomyces</taxon>
    </lineage>
</organism>
<evidence type="ECO:0000256" key="1">
    <source>
        <dbReference type="SAM" id="Phobius"/>
    </source>
</evidence>
<dbReference type="VEuPathDB" id="FungiDB:PHYBLDRAFT_179101"/>
<protein>
    <submittedName>
        <fullName evidence="2">Uncharacterized protein</fullName>
    </submittedName>
</protein>
<keyword evidence="3" id="KW-1185">Reference proteome</keyword>
<accession>A0A162V1V3</accession>
<keyword evidence="1" id="KW-0812">Transmembrane</keyword>
<evidence type="ECO:0000313" key="3">
    <source>
        <dbReference type="Proteomes" id="UP000077315"/>
    </source>
</evidence>
<dbReference type="EMBL" id="KV440972">
    <property type="protein sequence ID" value="OAD79433.1"/>
    <property type="molecule type" value="Genomic_DNA"/>
</dbReference>
<dbReference type="InParanoid" id="A0A162V1V3"/>
<evidence type="ECO:0000313" key="2">
    <source>
        <dbReference type="EMBL" id="OAD79433.1"/>
    </source>
</evidence>